<feature type="domain" description="Glyoxalase/fosfomycin resistance/dioxygenase" evidence="1">
    <location>
        <begin position="10"/>
        <end position="109"/>
    </location>
</feature>
<dbReference type="Pfam" id="PF00903">
    <property type="entry name" value="Glyoxalase"/>
    <property type="match status" value="1"/>
</dbReference>
<comment type="caution">
    <text evidence="2">The sequence shown here is derived from an EMBL/GenBank/DDBJ whole genome shotgun (WGS) entry which is preliminary data.</text>
</comment>
<dbReference type="SUPFAM" id="SSF54593">
    <property type="entry name" value="Glyoxalase/Bleomycin resistance protein/Dihydroxybiphenyl dioxygenase"/>
    <property type="match status" value="1"/>
</dbReference>
<organism evidence="2 3">
    <name type="scientific">Halobacillus litoralis</name>
    <dbReference type="NCBI Taxonomy" id="45668"/>
    <lineage>
        <taxon>Bacteria</taxon>
        <taxon>Bacillati</taxon>
        <taxon>Bacillota</taxon>
        <taxon>Bacilli</taxon>
        <taxon>Bacillales</taxon>
        <taxon>Bacillaceae</taxon>
        <taxon>Halobacillus</taxon>
    </lineage>
</organism>
<dbReference type="InterPro" id="IPR029068">
    <property type="entry name" value="Glyas_Bleomycin-R_OHBP_Dase"/>
</dbReference>
<accession>A0A845DST5</accession>
<dbReference type="Proteomes" id="UP000460949">
    <property type="component" value="Unassembled WGS sequence"/>
</dbReference>
<dbReference type="Gene3D" id="3.10.180.10">
    <property type="entry name" value="2,3-Dihydroxybiphenyl 1,2-Dioxygenase, domain 1"/>
    <property type="match status" value="1"/>
</dbReference>
<name>A0A845DST5_9BACI</name>
<dbReference type="AlphaFoldDB" id="A0A845DST5"/>
<reference evidence="2 3" key="1">
    <citation type="submission" date="2019-11" db="EMBL/GenBank/DDBJ databases">
        <title>Genome sequences of 17 halophilic strains isolated from different environments.</title>
        <authorList>
            <person name="Furrow R.E."/>
        </authorList>
    </citation>
    <scope>NUCLEOTIDE SEQUENCE [LARGE SCALE GENOMIC DNA]</scope>
    <source>
        <strain evidence="2 3">22511_23_Filter</strain>
    </source>
</reference>
<proteinExistence type="predicted"/>
<protein>
    <submittedName>
        <fullName evidence="2">VOC family protein</fullName>
    </submittedName>
</protein>
<evidence type="ECO:0000259" key="1">
    <source>
        <dbReference type="Pfam" id="PF00903"/>
    </source>
</evidence>
<evidence type="ECO:0000313" key="3">
    <source>
        <dbReference type="Proteomes" id="UP000460949"/>
    </source>
</evidence>
<dbReference type="RefSeq" id="WP_160835979.1">
    <property type="nucleotide sequence ID" value="NZ_WMET01000001.1"/>
</dbReference>
<gene>
    <name evidence="2" type="ORF">GLW04_06850</name>
</gene>
<dbReference type="EMBL" id="WMET01000001">
    <property type="protein sequence ID" value="MYL19605.1"/>
    <property type="molecule type" value="Genomic_DNA"/>
</dbReference>
<dbReference type="InterPro" id="IPR004360">
    <property type="entry name" value="Glyas_Fos-R_dOase_dom"/>
</dbReference>
<evidence type="ECO:0000313" key="2">
    <source>
        <dbReference type="EMBL" id="MYL19605.1"/>
    </source>
</evidence>
<sequence>MTTPVRNEIIPVSDIEKARDWYCHLLGVPSDGEIVHGHLYILPMKGTGAVLDSRIYKPGKTFDMPVFHLNTPDIDAAYDFMKSHDFNVVTEIQHNHFFHFKDPDGNLMMICQC</sequence>